<reference evidence="4" key="1">
    <citation type="submission" date="2024-07" db="EMBL/GenBank/DDBJ databases">
        <title>Complete genome sequence of Prevotella sp. YM-2024 GTC17259.</title>
        <authorList>
            <person name="Hayashi M."/>
            <person name="Muto Y."/>
            <person name="Tanaka K."/>
            <person name="Niwa H."/>
        </authorList>
    </citation>
    <scope>NUCLEOTIDE SEQUENCE</scope>
    <source>
        <strain evidence="4">GTC17259</strain>
    </source>
</reference>
<dbReference type="Pfam" id="PF15495">
    <property type="entry name" value="Fimbrillin_C"/>
    <property type="match status" value="1"/>
</dbReference>
<dbReference type="InterPro" id="IPR047786">
    <property type="entry name" value="Mfa1_fim"/>
</dbReference>
<evidence type="ECO:0000256" key="1">
    <source>
        <dbReference type="SAM" id="MobiDB-lite"/>
    </source>
</evidence>
<accession>A0AB33J8M9</accession>
<sequence>MNKFSKKAMAALVLGLGLLTACSSNDVPDDGGKVATGSTYMSVAINLATTGGAGSRADKQADTENSENPDYNNVGKWAGQDKIESIDVYVFKKADGAFEAHQNFTASQFTVQAPAGDKSVTVTPSKGIKVDPGQKVVYVVVNPTTITQNFLPKTTVTEFKDKYENIAGTTGNFIELPSVGGAGVTVKTSAGELAKVEGDKDVITMTVIKAAEVNVEENVSEPTTLQDAKNRAALTVKRAVARVMVTTTQNEFEVKGDDPLTPGVKEDIVLGTVSNIRYVVAQGEKSLYFMQNVTTDADLTYKTPFSAYIPTKNPNDDFIPNYNWADVNKQYDYSGLWKEYNAAGIGGIVVPTASLFKQADAAGTLAAITADLKAGLKGEFILPNTHKYGATQDLSGYRKGNTAYVLVRAQFNPKKVVMNDGSISQTYPAGKTFYMGANGVFYESVDAARDASAGKHGVAGQTAAKYENGKTLYFAWINPDKAKGWINSPVNRNNIYHIEISGFKRIGANWNPLVPPVDPNKPNDPNPNNPDPKPKDDKPNDPNEPNDPPVKPDDPLTPKETWMSVQTTILPWNVHSYSVVLDI</sequence>
<feature type="chain" id="PRO_5044260871" description="Minor fimbrium subunit Mfa1 C-terminal domain-containing protein" evidence="2">
    <location>
        <begin position="24"/>
        <end position="583"/>
    </location>
</feature>
<dbReference type="PROSITE" id="PS51257">
    <property type="entry name" value="PROKAR_LIPOPROTEIN"/>
    <property type="match status" value="1"/>
</dbReference>
<feature type="compositionally biased region" description="Pro residues" evidence="1">
    <location>
        <begin position="513"/>
        <end position="531"/>
    </location>
</feature>
<evidence type="ECO:0000313" key="4">
    <source>
        <dbReference type="EMBL" id="BFO76416.1"/>
    </source>
</evidence>
<dbReference type="EMBL" id="AP035787">
    <property type="protein sequence ID" value="BFO76416.1"/>
    <property type="molecule type" value="Genomic_DNA"/>
</dbReference>
<name>A0AB33J8M9_9BACT</name>
<feature type="compositionally biased region" description="Basic and acidic residues" evidence="1">
    <location>
        <begin position="532"/>
        <end position="541"/>
    </location>
</feature>
<dbReference type="AlphaFoldDB" id="A0AB33J8M9"/>
<feature type="region of interest" description="Disordered" evidence="1">
    <location>
        <begin position="513"/>
        <end position="561"/>
    </location>
</feature>
<proteinExistence type="predicted"/>
<dbReference type="Gene3D" id="2.60.40.3690">
    <property type="match status" value="1"/>
</dbReference>
<evidence type="ECO:0000256" key="2">
    <source>
        <dbReference type="SAM" id="SignalP"/>
    </source>
</evidence>
<dbReference type="NCBIfam" id="NF038041">
    <property type="entry name" value="fim_Mfa1_fam"/>
    <property type="match status" value="1"/>
</dbReference>
<evidence type="ECO:0000259" key="3">
    <source>
        <dbReference type="Pfam" id="PF15495"/>
    </source>
</evidence>
<feature type="domain" description="Minor fimbrium subunit Mfa1 C-terminal" evidence="3">
    <location>
        <begin position="465"/>
        <end position="577"/>
    </location>
</feature>
<gene>
    <name evidence="4" type="ORF">GTC17259_14660</name>
</gene>
<dbReference type="InterPro" id="IPR029140">
    <property type="entry name" value="Mfa1_C"/>
</dbReference>
<dbReference type="Gene3D" id="2.60.40.2580">
    <property type="match status" value="1"/>
</dbReference>
<protein>
    <recommendedName>
        <fullName evidence="3">Minor fimbrium subunit Mfa1 C-terminal domain-containing protein</fullName>
    </recommendedName>
</protein>
<feature type="signal peptide" evidence="2">
    <location>
        <begin position="1"/>
        <end position="23"/>
    </location>
</feature>
<keyword evidence="2" id="KW-0732">Signal</keyword>
<dbReference type="GO" id="GO:0009418">
    <property type="term" value="C:pilus shaft"/>
    <property type="evidence" value="ECO:0007669"/>
    <property type="project" value="InterPro"/>
</dbReference>
<feature type="region of interest" description="Disordered" evidence="1">
    <location>
        <begin position="52"/>
        <end position="71"/>
    </location>
</feature>
<organism evidence="4">
    <name type="scientific">Prevotella sp. GTC17259</name>
    <dbReference type="NCBI Taxonomy" id="3236795"/>
    <lineage>
        <taxon>Bacteria</taxon>
        <taxon>Pseudomonadati</taxon>
        <taxon>Bacteroidota</taxon>
        <taxon>Bacteroidia</taxon>
        <taxon>Bacteroidales</taxon>
        <taxon>Prevotellaceae</taxon>
        <taxon>Prevotella</taxon>
    </lineage>
</organism>